<evidence type="ECO:0000259" key="1">
    <source>
        <dbReference type="Pfam" id="PF13847"/>
    </source>
</evidence>
<dbReference type="RefSeq" id="WP_049704425.1">
    <property type="nucleotide sequence ID" value="NZ_BMFM01000001.1"/>
</dbReference>
<dbReference type="KEGG" id="yti:FNA67_06470"/>
<name>A0A5B9DL07_9HYPH</name>
<sequence>MTVQETEGAGGYVLGHSDRELERLERQATFFGDMTREVLVRAGIEPGMRVLDLGCGVGDVSMIAADLVGADGEVVGIDISPDALAVATRRAQASGRAIAEFVHSRIDDYQGIDGFDAIVGRFIMVHLPKSGETLGRLVREARPNAIFAFAEMDLDTVSASGETPLLDQCVAWVAEVYRRAGLDPNPGAGLFATFKAAGLHPQMFGMTRIGDSQDMPGFAFLAESVRSMLPMIEKLGIASPQDIGIDTLRERLLAEAAQADTCVFYPRFVGGWGRVQ</sequence>
<organism evidence="2 3">
    <name type="scientific">Paradevosia tibetensis</name>
    <dbReference type="NCBI Taxonomy" id="1447062"/>
    <lineage>
        <taxon>Bacteria</taxon>
        <taxon>Pseudomonadati</taxon>
        <taxon>Pseudomonadota</taxon>
        <taxon>Alphaproteobacteria</taxon>
        <taxon>Hyphomicrobiales</taxon>
        <taxon>Devosiaceae</taxon>
        <taxon>Paradevosia</taxon>
    </lineage>
</organism>
<dbReference type="InterPro" id="IPR029063">
    <property type="entry name" value="SAM-dependent_MTases_sf"/>
</dbReference>
<accession>A0A5B9DL07</accession>
<evidence type="ECO:0000313" key="2">
    <source>
        <dbReference type="EMBL" id="QEE19837.1"/>
    </source>
</evidence>
<dbReference type="PANTHER" id="PTHR43861:SF1">
    <property type="entry name" value="TRANS-ACONITATE 2-METHYLTRANSFERASE"/>
    <property type="match status" value="1"/>
</dbReference>
<protein>
    <submittedName>
        <fullName evidence="2">Class I SAM-dependent methyltransferase</fullName>
    </submittedName>
</protein>
<dbReference type="InterPro" id="IPR025714">
    <property type="entry name" value="Methyltranfer_dom"/>
</dbReference>
<dbReference type="CDD" id="cd02440">
    <property type="entry name" value="AdoMet_MTases"/>
    <property type="match status" value="1"/>
</dbReference>
<feature type="domain" description="Methyltransferase" evidence="1">
    <location>
        <begin position="45"/>
        <end position="153"/>
    </location>
</feature>
<dbReference type="SUPFAM" id="SSF53335">
    <property type="entry name" value="S-adenosyl-L-methionine-dependent methyltransferases"/>
    <property type="match status" value="1"/>
</dbReference>
<dbReference type="AlphaFoldDB" id="A0A5B9DL07"/>
<evidence type="ECO:0000313" key="3">
    <source>
        <dbReference type="Proteomes" id="UP000321062"/>
    </source>
</evidence>
<dbReference type="OrthoDB" id="9792690at2"/>
<keyword evidence="2" id="KW-0489">Methyltransferase</keyword>
<dbReference type="Proteomes" id="UP000321062">
    <property type="component" value="Chromosome"/>
</dbReference>
<keyword evidence="3" id="KW-1185">Reference proteome</keyword>
<keyword evidence="2" id="KW-0808">Transferase</keyword>
<dbReference type="GO" id="GO:0032259">
    <property type="term" value="P:methylation"/>
    <property type="evidence" value="ECO:0007669"/>
    <property type="project" value="UniProtKB-KW"/>
</dbReference>
<proteinExistence type="predicted"/>
<reference evidence="2 3" key="1">
    <citation type="journal article" date="2015" name="Int. J. Syst. Evol. Microbiol.">
        <title>Youhaiella tibetensis gen. nov., sp. nov., isolated from subsurface sediment.</title>
        <authorList>
            <person name="Wang Y.X."/>
            <person name="Huang F.Q."/>
            <person name="Nogi Y."/>
            <person name="Pang S.J."/>
            <person name="Wang P.K."/>
            <person name="Lv J."/>
        </authorList>
    </citation>
    <scope>NUCLEOTIDE SEQUENCE [LARGE SCALE GENOMIC DNA]</scope>
    <source>
        <strain evidence="3">fig4</strain>
    </source>
</reference>
<dbReference type="EMBL" id="CP041690">
    <property type="protein sequence ID" value="QEE19837.1"/>
    <property type="molecule type" value="Genomic_DNA"/>
</dbReference>
<dbReference type="PANTHER" id="PTHR43861">
    <property type="entry name" value="TRANS-ACONITATE 2-METHYLTRANSFERASE-RELATED"/>
    <property type="match status" value="1"/>
</dbReference>
<dbReference type="Gene3D" id="3.40.50.150">
    <property type="entry name" value="Vaccinia Virus protein VP39"/>
    <property type="match status" value="1"/>
</dbReference>
<dbReference type="GO" id="GO:0008168">
    <property type="term" value="F:methyltransferase activity"/>
    <property type="evidence" value="ECO:0007669"/>
    <property type="project" value="UniProtKB-KW"/>
</dbReference>
<dbReference type="Pfam" id="PF13847">
    <property type="entry name" value="Methyltransf_31"/>
    <property type="match status" value="1"/>
</dbReference>
<gene>
    <name evidence="2" type="ORF">FNA67_06470</name>
</gene>